<comment type="pathway">
    <text evidence="4">Carbohydrate metabolism; D-galactose 6-phosphate degradation; D-tagatose 6-phosphate from D-galactose 6-phosphate: step 1/1.</text>
</comment>
<dbReference type="SUPFAM" id="SSF89623">
    <property type="entry name" value="Ribose/Galactose isomerase RpiB/AlsB"/>
    <property type="match status" value="1"/>
</dbReference>
<dbReference type="Proteomes" id="UP001299068">
    <property type="component" value="Unassembled WGS sequence"/>
</dbReference>
<dbReference type="PIRSF" id="PIRSF005384">
    <property type="entry name" value="RpiB_LacA_B"/>
    <property type="match status" value="1"/>
</dbReference>
<protein>
    <recommendedName>
        <fullName evidence="4">Galactose-6-phosphate isomerase subunit LacB</fullName>
        <ecNumber evidence="4">5.3.1.26</ecNumber>
    </recommendedName>
</protein>
<evidence type="ECO:0000256" key="2">
    <source>
        <dbReference type="ARBA" id="ARBA00022736"/>
    </source>
</evidence>
<evidence type="ECO:0000256" key="1">
    <source>
        <dbReference type="ARBA" id="ARBA00008754"/>
    </source>
</evidence>
<accession>A0ABS7KYQ6</accession>
<name>A0ABS7KYQ6_CLOSR</name>
<dbReference type="InterPro" id="IPR036569">
    <property type="entry name" value="RpiB_LacA_LacB_sf"/>
</dbReference>
<dbReference type="GO" id="GO:0050044">
    <property type="term" value="F:galactose-6-phosphate isomerase activity"/>
    <property type="evidence" value="ECO:0007669"/>
    <property type="project" value="UniProtKB-EC"/>
</dbReference>
<keyword evidence="6" id="KW-1185">Reference proteome</keyword>
<organism evidence="5 6">
    <name type="scientific">Clostridium sardiniense</name>
    <name type="common">Clostridium absonum</name>
    <dbReference type="NCBI Taxonomy" id="29369"/>
    <lineage>
        <taxon>Bacteria</taxon>
        <taxon>Bacillati</taxon>
        <taxon>Bacillota</taxon>
        <taxon>Clostridia</taxon>
        <taxon>Eubacteriales</taxon>
        <taxon>Clostridiaceae</taxon>
        <taxon>Clostridium</taxon>
    </lineage>
</organism>
<dbReference type="NCBIfam" id="NF006381">
    <property type="entry name" value="PRK08622.1"/>
    <property type="match status" value="1"/>
</dbReference>
<dbReference type="NCBIfam" id="TIGR00689">
    <property type="entry name" value="rpiB_lacA_lacB"/>
    <property type="match status" value="1"/>
</dbReference>
<dbReference type="InterPro" id="IPR004784">
    <property type="entry name" value="LacB"/>
</dbReference>
<dbReference type="PANTHER" id="PTHR30345">
    <property type="entry name" value="RIBOSE-5-PHOSPHATE ISOMERASE B"/>
    <property type="match status" value="1"/>
</dbReference>
<gene>
    <name evidence="4 5" type="primary">lacB</name>
    <name evidence="5" type="ORF">K5V21_09925</name>
</gene>
<comment type="similarity">
    <text evidence="1 4">Belongs to the LacAB/RpiB family.</text>
</comment>
<evidence type="ECO:0000256" key="4">
    <source>
        <dbReference type="HAMAP-Rule" id="MF_01556"/>
    </source>
</evidence>
<dbReference type="HAMAP" id="MF_01556">
    <property type="entry name" value="LacB"/>
    <property type="match status" value="1"/>
</dbReference>
<keyword evidence="2 4" id="KW-0423">Lactose metabolism</keyword>
<dbReference type="PANTHER" id="PTHR30345:SF0">
    <property type="entry name" value="DNA DAMAGE-REPAIR_TOLERATION PROTEIN DRT102"/>
    <property type="match status" value="1"/>
</dbReference>
<comment type="catalytic activity">
    <reaction evidence="4">
        <text>aldehydo-D-galactose 6-phosphate = keto-D-tagatose 6-phosphate</text>
        <dbReference type="Rhea" id="RHEA:13033"/>
        <dbReference type="ChEBI" id="CHEBI:58255"/>
        <dbReference type="ChEBI" id="CHEBI:134283"/>
        <dbReference type="EC" id="5.3.1.26"/>
    </reaction>
</comment>
<sequence>MKISIGCDHIVTDIKMKVSDYLKSKGHEVIDNGTYDHVRTHYPIYGKKTAEKVVSGEADLAIVICGTGVGITTSADKVFGARAALVRDVSTATYAKKCLNANVIGMGGRISGLGLIENVIDTFLETKFEDNEENRRLIEKIDRIAEVKEGQQGNEDFFVEFIEKWNDGGYPAE</sequence>
<evidence type="ECO:0000313" key="5">
    <source>
        <dbReference type="EMBL" id="MBY0755772.1"/>
    </source>
</evidence>
<reference evidence="5 6" key="1">
    <citation type="journal article" date="2021" name="Cell Host Microbe">
        <title>in vivo commensal control of Clostridioides difficile virulence.</title>
        <authorList>
            <person name="Girinathan B.P."/>
            <person name="Dibenedetto N."/>
            <person name="Worley J.N."/>
            <person name="Peltier J."/>
            <person name="Arrieta-Ortiz M.L."/>
            <person name="Rupa Christinal Immanuel S."/>
            <person name="Lavin R."/>
            <person name="Delaney M.L."/>
            <person name="Cummins C."/>
            <person name="Hoffmann M."/>
            <person name="Luo Y."/>
            <person name="Gonzalez-Escalona N."/>
            <person name="Allard M."/>
            <person name="Onderdonk A.B."/>
            <person name="Gerber G.K."/>
            <person name="Sonenshein A.L."/>
            <person name="Baliga N."/>
            <person name="Dupuy B."/>
            <person name="Bry L."/>
        </authorList>
    </citation>
    <scope>NUCLEOTIDE SEQUENCE [LARGE SCALE GENOMIC DNA]</scope>
    <source>
        <strain evidence="5 6">DSM 599</strain>
    </source>
</reference>
<comment type="caution">
    <text evidence="5">The sequence shown here is derived from an EMBL/GenBank/DDBJ whole genome shotgun (WGS) entry which is preliminary data.</text>
</comment>
<dbReference type="Gene3D" id="3.40.1400.10">
    <property type="entry name" value="Sugar-phosphate isomerase, RpiB/LacA/LacB"/>
    <property type="match status" value="1"/>
</dbReference>
<dbReference type="InterPro" id="IPR003500">
    <property type="entry name" value="RpiB_LacA_LacB"/>
</dbReference>
<dbReference type="EC" id="5.3.1.26" evidence="4"/>
<keyword evidence="3 4" id="KW-0413">Isomerase</keyword>
<comment type="subunit">
    <text evidence="4">Heteromultimeric protein consisting of LacA and LacB.</text>
</comment>
<dbReference type="RefSeq" id="WP_221861118.1">
    <property type="nucleotide sequence ID" value="NZ_JAIKTU010000007.1"/>
</dbReference>
<evidence type="ECO:0000256" key="3">
    <source>
        <dbReference type="ARBA" id="ARBA00023235"/>
    </source>
</evidence>
<evidence type="ECO:0000313" key="6">
    <source>
        <dbReference type="Proteomes" id="UP001299068"/>
    </source>
</evidence>
<dbReference type="Pfam" id="PF02502">
    <property type="entry name" value="LacAB_rpiB"/>
    <property type="match status" value="1"/>
</dbReference>
<dbReference type="NCBIfam" id="NF004051">
    <property type="entry name" value="PRK05571.1"/>
    <property type="match status" value="1"/>
</dbReference>
<dbReference type="EMBL" id="JAIKTU010000007">
    <property type="protein sequence ID" value="MBY0755772.1"/>
    <property type="molecule type" value="Genomic_DNA"/>
</dbReference>
<proteinExistence type="inferred from homology"/>